<dbReference type="InterPro" id="IPR029021">
    <property type="entry name" value="Prot-tyrosine_phosphatase-like"/>
</dbReference>
<dbReference type="OrthoDB" id="16692at2759"/>
<dbReference type="GO" id="GO:0016314">
    <property type="term" value="F:phosphatidylinositol-3,4,5-trisphosphate 3-phosphatase activity"/>
    <property type="evidence" value="ECO:0007669"/>
    <property type="project" value="UniProtKB-EC"/>
</dbReference>
<dbReference type="InterPro" id="IPR000387">
    <property type="entry name" value="Tyr_Pase_dom"/>
</dbReference>
<organism evidence="5 6">
    <name type="scientific">Stentor coeruleus</name>
    <dbReference type="NCBI Taxonomy" id="5963"/>
    <lineage>
        <taxon>Eukaryota</taxon>
        <taxon>Sar</taxon>
        <taxon>Alveolata</taxon>
        <taxon>Ciliophora</taxon>
        <taxon>Postciliodesmatophora</taxon>
        <taxon>Heterotrichea</taxon>
        <taxon>Heterotrichida</taxon>
        <taxon>Stentoridae</taxon>
        <taxon>Stentor</taxon>
    </lineage>
</organism>
<evidence type="ECO:0000256" key="2">
    <source>
        <dbReference type="ARBA" id="ARBA00022801"/>
    </source>
</evidence>
<feature type="domain" description="Phosphatase tensin-type" evidence="4">
    <location>
        <begin position="83"/>
        <end position="255"/>
    </location>
</feature>
<dbReference type="AlphaFoldDB" id="A0A1R2CGU0"/>
<dbReference type="InterPro" id="IPR029023">
    <property type="entry name" value="Tensin_phosphatase"/>
</dbReference>
<feature type="domain" description="Tyrosine specific protein phosphatases" evidence="3">
    <location>
        <begin position="167"/>
        <end position="229"/>
    </location>
</feature>
<dbReference type="GO" id="GO:0004725">
    <property type="term" value="F:protein tyrosine phosphatase activity"/>
    <property type="evidence" value="ECO:0007669"/>
    <property type="project" value="InterPro"/>
</dbReference>
<dbReference type="SUPFAM" id="SSF52799">
    <property type="entry name" value="(Phosphotyrosine protein) phosphatases II"/>
    <property type="match status" value="1"/>
</dbReference>
<dbReference type="InterPro" id="IPR000242">
    <property type="entry name" value="PTP_cat"/>
</dbReference>
<keyword evidence="2" id="KW-0378">Hydrolase</keyword>
<evidence type="ECO:0000313" key="5">
    <source>
        <dbReference type="EMBL" id="OMJ88241.1"/>
    </source>
</evidence>
<dbReference type="InterPro" id="IPR016130">
    <property type="entry name" value="Tyr_Pase_AS"/>
</dbReference>
<dbReference type="InterPro" id="IPR051281">
    <property type="entry name" value="Dual-spec_lipid-protein_phosph"/>
</dbReference>
<dbReference type="PROSITE" id="PS00383">
    <property type="entry name" value="TYR_PHOSPHATASE_1"/>
    <property type="match status" value="1"/>
</dbReference>
<accession>A0A1R2CGU0</accession>
<proteinExistence type="predicted"/>
<protein>
    <recommendedName>
        <fullName evidence="1">phosphatidylinositol-3,4,5-trisphosphate 3-phosphatase</fullName>
        <ecNumber evidence="1">3.1.3.67</ecNumber>
    </recommendedName>
</protein>
<name>A0A1R2CGU0_9CILI</name>
<sequence>MGNSNDQERAAKERERELQLRSSRLEAHRFEKLKKLLPYMKVDIPIDDFSEETVNQRMCHYFENPNSKYSSSFMKTLVSRKKKRFKNDQFDLDLAYISKRVIAMGFPSKGLESIYRNSREDTLSFMNSYHPTHYRIYNLCEERNRYYRSSLFNGAVSYFPMKDHNPTDLIMMLEFCIDAYLYLSQHEDNVIAVHCKAGKGRTGLMICAYIVFIQAYDDKGAMEIYGLRRTYNGKGLTISSQKRYVSYFYQFLRDNLGENFIARLPFVLKSQHALSNIKKKISKKVALTEINIGPLDVDIIADITIKKLEDLVVFEGTILPTRHNLAYLQYVFPEDILEEQDINIIFKSEEVKFSCWVNTYFFIPCEKLSRELPKMSNFPQVGCELKTNELDKFKKKIEGDFTVIIMGYIPN</sequence>
<gene>
    <name evidence="5" type="ORF">SteCoe_9823</name>
</gene>
<dbReference type="EC" id="3.1.3.67" evidence="1"/>
<dbReference type="PANTHER" id="PTHR12305:SF81">
    <property type="entry name" value="PHOSPHATIDYLINOSITOL 3,4,5-TRISPHOSPHATE 3-PHOSPHATASE AND DUAL-SPECIFICITY PROTEIN PHOSPHATASE PTEN"/>
    <property type="match status" value="1"/>
</dbReference>
<evidence type="ECO:0000259" key="4">
    <source>
        <dbReference type="PROSITE" id="PS51181"/>
    </source>
</evidence>
<dbReference type="PROSITE" id="PS51181">
    <property type="entry name" value="PPASE_TENSIN"/>
    <property type="match status" value="1"/>
</dbReference>
<comment type="caution">
    <text evidence="5">The sequence shown here is derived from an EMBL/GenBank/DDBJ whole genome shotgun (WGS) entry which is preliminary data.</text>
</comment>
<evidence type="ECO:0000259" key="3">
    <source>
        <dbReference type="PROSITE" id="PS50056"/>
    </source>
</evidence>
<dbReference type="EMBL" id="MPUH01000155">
    <property type="protein sequence ID" value="OMJ88241.1"/>
    <property type="molecule type" value="Genomic_DNA"/>
</dbReference>
<evidence type="ECO:0000256" key="1">
    <source>
        <dbReference type="ARBA" id="ARBA00013015"/>
    </source>
</evidence>
<evidence type="ECO:0000313" key="6">
    <source>
        <dbReference type="Proteomes" id="UP000187209"/>
    </source>
</evidence>
<reference evidence="5 6" key="1">
    <citation type="submission" date="2016-11" db="EMBL/GenBank/DDBJ databases">
        <title>The macronuclear genome of Stentor coeruleus: a giant cell with tiny introns.</title>
        <authorList>
            <person name="Slabodnick M."/>
            <person name="Ruby J.G."/>
            <person name="Reiff S.B."/>
            <person name="Swart E.C."/>
            <person name="Gosai S."/>
            <person name="Prabakaran S."/>
            <person name="Witkowska E."/>
            <person name="Larue G.E."/>
            <person name="Fisher S."/>
            <person name="Freeman R.M."/>
            <person name="Gunawardena J."/>
            <person name="Chu W."/>
            <person name="Stover N.A."/>
            <person name="Gregory B.D."/>
            <person name="Nowacki M."/>
            <person name="Derisi J."/>
            <person name="Roy S.W."/>
            <person name="Marshall W.F."/>
            <person name="Sood P."/>
        </authorList>
    </citation>
    <scope>NUCLEOTIDE SEQUENCE [LARGE SCALE GENOMIC DNA]</scope>
    <source>
        <strain evidence="5">WM001</strain>
    </source>
</reference>
<dbReference type="GO" id="GO:0005829">
    <property type="term" value="C:cytosol"/>
    <property type="evidence" value="ECO:0007669"/>
    <property type="project" value="TreeGrafter"/>
</dbReference>
<keyword evidence="6" id="KW-1185">Reference proteome</keyword>
<dbReference type="Gene3D" id="3.90.190.10">
    <property type="entry name" value="Protein tyrosine phosphatase superfamily"/>
    <property type="match status" value="1"/>
</dbReference>
<dbReference type="PROSITE" id="PS50056">
    <property type="entry name" value="TYR_PHOSPHATASE_2"/>
    <property type="match status" value="1"/>
</dbReference>
<dbReference type="PANTHER" id="PTHR12305">
    <property type="entry name" value="PHOSPHATASE WITH HOMOLOGY TO TENSIN"/>
    <property type="match status" value="1"/>
</dbReference>
<dbReference type="Proteomes" id="UP000187209">
    <property type="component" value="Unassembled WGS sequence"/>
</dbReference>
<dbReference type="Pfam" id="PF00102">
    <property type="entry name" value="Y_phosphatase"/>
    <property type="match status" value="1"/>
</dbReference>